<dbReference type="Gene3D" id="3.90.190.10">
    <property type="entry name" value="Protein tyrosine phosphatase superfamily"/>
    <property type="match status" value="1"/>
</dbReference>
<feature type="region of interest" description="Disordered" evidence="1">
    <location>
        <begin position="185"/>
        <end position="206"/>
    </location>
</feature>
<gene>
    <name evidence="2" type="ORF">NDES1114_LOCUS31044</name>
</gene>
<dbReference type="EMBL" id="HBGF01046410">
    <property type="protein sequence ID" value="CAD9147566.1"/>
    <property type="molecule type" value="Transcribed_RNA"/>
</dbReference>
<dbReference type="PROSITE" id="PS00383">
    <property type="entry name" value="TYR_PHOSPHATASE_1"/>
    <property type="match status" value="1"/>
</dbReference>
<dbReference type="InterPro" id="IPR016130">
    <property type="entry name" value="Tyr_Pase_AS"/>
</dbReference>
<evidence type="ECO:0008006" key="3">
    <source>
        <dbReference type="Google" id="ProtNLM"/>
    </source>
</evidence>
<reference evidence="2" key="1">
    <citation type="submission" date="2021-01" db="EMBL/GenBank/DDBJ databases">
        <authorList>
            <person name="Corre E."/>
            <person name="Pelletier E."/>
            <person name="Niang G."/>
            <person name="Scheremetjew M."/>
            <person name="Finn R."/>
            <person name="Kale V."/>
            <person name="Holt S."/>
            <person name="Cochrane G."/>
            <person name="Meng A."/>
            <person name="Brown T."/>
            <person name="Cohen L."/>
        </authorList>
    </citation>
    <scope>NUCLEOTIDE SEQUENCE</scope>
    <source>
        <strain evidence="2">CCAP 1951/1</strain>
    </source>
</reference>
<protein>
    <recommendedName>
        <fullName evidence="3">Tyrosine specific protein phosphatases domain-containing protein</fullName>
    </recommendedName>
</protein>
<accession>A0A7S1QTK0</accession>
<dbReference type="InterPro" id="IPR029021">
    <property type="entry name" value="Prot-tyrosine_phosphatase-like"/>
</dbReference>
<evidence type="ECO:0000313" key="2">
    <source>
        <dbReference type="EMBL" id="CAD9147566.1"/>
    </source>
</evidence>
<organism evidence="2">
    <name type="scientific">Neobodo designis</name>
    <name type="common">Flagellated protozoan</name>
    <name type="synonym">Bodo designis</name>
    <dbReference type="NCBI Taxonomy" id="312471"/>
    <lineage>
        <taxon>Eukaryota</taxon>
        <taxon>Discoba</taxon>
        <taxon>Euglenozoa</taxon>
        <taxon>Kinetoplastea</taxon>
        <taxon>Metakinetoplastina</taxon>
        <taxon>Neobodonida</taxon>
        <taxon>Neobodo</taxon>
    </lineage>
</organism>
<name>A0A7S1QTK0_NEODS</name>
<sequence>MVDELRKNFRDVGAAIDGLLAQRASAAAESGSPIANASVFPRGRLLRCGRVDFCTLEELGSPRSIINLRIDADEFPAGYLEAGGCVALHCAAEDKVEKYDTSQHCVRLWIVSVLKHFECADALPALVHCKHGRDRTGIIVAALLAICDVPTALIRSEYMLSEGSRADLFELTLAGFGLVAKPAIAGPGPSQKSRRGDQFTPPAHSSDAMRTYLRGLVDVDKIRQTLLHNPDGSM</sequence>
<dbReference type="AlphaFoldDB" id="A0A7S1QTK0"/>
<proteinExistence type="predicted"/>
<evidence type="ECO:0000256" key="1">
    <source>
        <dbReference type="SAM" id="MobiDB-lite"/>
    </source>
</evidence>
<dbReference type="GO" id="GO:0004721">
    <property type="term" value="F:phosphoprotein phosphatase activity"/>
    <property type="evidence" value="ECO:0007669"/>
    <property type="project" value="InterPro"/>
</dbReference>
<dbReference type="Pfam" id="PF13350">
    <property type="entry name" value="Y_phosphatase3"/>
    <property type="match status" value="1"/>
</dbReference>
<dbReference type="SUPFAM" id="SSF52799">
    <property type="entry name" value="(Phosphotyrosine protein) phosphatases II"/>
    <property type="match status" value="1"/>
</dbReference>
<dbReference type="InterPro" id="IPR026893">
    <property type="entry name" value="Tyr/Ser_Pase_IphP-type"/>
</dbReference>